<sequence length="250" mass="27315">MTTPVLLDSVTHADLRVAIGYAARFGDAVNECAVFPNEFDDLQREYPILFRKDAAGAFYAVGLLGFDRDENLFLDSAGWQARHVPALRQRGPFLIGTGERDGRQEPMIYIDLESPRISAPDGQAVFLPHGGRAPYLDHIVRVLQVIHDGQRQREAMFAAFAAADLIAPVALDIALDDTTRYTVPGCYTIATDRLAQLDGTALATLNQSGFLRHAFLVASSLSNVGRLIDLKNRRRRAEAGEAVPVTPVAA</sequence>
<dbReference type="EMBL" id="CP014168">
    <property type="protein sequence ID" value="AOH84530.1"/>
    <property type="molecule type" value="Genomic_DNA"/>
</dbReference>
<name>A0A1B3ZAT9_9SPHN</name>
<dbReference type="Proteomes" id="UP000094256">
    <property type="component" value="Chromosome"/>
</dbReference>
<gene>
    <name evidence="1" type="ORF">AWL63_11685</name>
</gene>
<dbReference type="KEGG" id="span:AWL63_11685"/>
<dbReference type="Pfam" id="PF07277">
    <property type="entry name" value="SapC"/>
    <property type="match status" value="1"/>
</dbReference>
<dbReference type="AlphaFoldDB" id="A0A1B3ZAT9"/>
<keyword evidence="2" id="KW-1185">Reference proteome</keyword>
<proteinExistence type="predicted"/>
<reference evidence="1 2" key="1">
    <citation type="submission" date="2016-01" db="EMBL/GenBank/DDBJ databases">
        <title>Complete genome and mega plasmid sequence of Sphingomonas panacis DCY99 elicits systemic resistance in rice to Xanthomonas oryzae.</title>
        <authorList>
            <person name="Kim Y.J."/>
            <person name="Yang D.C."/>
            <person name="Sing P."/>
        </authorList>
    </citation>
    <scope>NUCLEOTIDE SEQUENCE [LARGE SCALE GENOMIC DNA]</scope>
    <source>
        <strain evidence="1 2">DCY99</strain>
    </source>
</reference>
<accession>A0A1B3ZAT9</accession>
<dbReference type="OrthoDB" id="8888710at2"/>
<dbReference type="STRING" id="1560345.AWL63_11685"/>
<organism evidence="1 2">
    <name type="scientific">Sphingomonas panacis</name>
    <dbReference type="NCBI Taxonomy" id="1560345"/>
    <lineage>
        <taxon>Bacteria</taxon>
        <taxon>Pseudomonadati</taxon>
        <taxon>Pseudomonadota</taxon>
        <taxon>Alphaproteobacteria</taxon>
        <taxon>Sphingomonadales</taxon>
        <taxon>Sphingomonadaceae</taxon>
        <taxon>Sphingomonas</taxon>
    </lineage>
</organism>
<evidence type="ECO:0000313" key="1">
    <source>
        <dbReference type="EMBL" id="AOH84530.1"/>
    </source>
</evidence>
<protein>
    <submittedName>
        <fullName evidence="1">Peptide ABC transporter permease</fullName>
    </submittedName>
</protein>
<evidence type="ECO:0000313" key="2">
    <source>
        <dbReference type="Proteomes" id="UP000094256"/>
    </source>
</evidence>
<dbReference type="RefSeq" id="WP_069205084.1">
    <property type="nucleotide sequence ID" value="NZ_CP014168.1"/>
</dbReference>
<dbReference type="InterPro" id="IPR010836">
    <property type="entry name" value="SapC"/>
</dbReference>